<dbReference type="AlphaFoldDB" id="A0A2H9T7W4"/>
<dbReference type="InterPro" id="IPR011545">
    <property type="entry name" value="DEAD/DEAH_box_helicase_dom"/>
</dbReference>
<dbReference type="EC" id="3.6.4.-" evidence="12"/>
<dbReference type="InterPro" id="IPR003711">
    <property type="entry name" value="CarD-like/TRCF_RID"/>
</dbReference>
<dbReference type="NCBIfam" id="NF007966">
    <property type="entry name" value="PRK10689.1"/>
    <property type="match status" value="1"/>
</dbReference>
<dbReference type="Pfam" id="PF17757">
    <property type="entry name" value="UvrB_inter"/>
    <property type="match status" value="1"/>
</dbReference>
<proteinExistence type="inferred from homology"/>
<dbReference type="HAMAP" id="MF_00969">
    <property type="entry name" value="TRCF"/>
    <property type="match status" value="1"/>
</dbReference>
<dbReference type="NCBIfam" id="TIGR00580">
    <property type="entry name" value="mfd"/>
    <property type="match status" value="1"/>
</dbReference>
<comment type="caution">
    <text evidence="12">The sequence shown here is derived from an EMBL/GenBank/DDBJ whole genome shotgun (WGS) entry which is preliminary data.</text>
</comment>
<dbReference type="InterPro" id="IPR014001">
    <property type="entry name" value="Helicase_ATP-bd"/>
</dbReference>
<dbReference type="Pfam" id="PF21132">
    <property type="entry name" value="MFD_D3"/>
    <property type="match status" value="1"/>
</dbReference>
<keyword evidence="5 12" id="KW-0378">Hydrolase</keyword>
<dbReference type="InterPro" id="IPR036101">
    <property type="entry name" value="CarD-like/TRCF_RID_sf"/>
</dbReference>
<dbReference type="PANTHER" id="PTHR47964:SF1">
    <property type="entry name" value="ATP-DEPENDENT DNA HELICASE HOMOLOG RECG, CHLOROPLASTIC"/>
    <property type="match status" value="1"/>
</dbReference>
<keyword evidence="9" id="KW-0234">DNA repair</keyword>
<organism evidence="12">
    <name type="scientific">invertebrate metagenome</name>
    <dbReference type="NCBI Taxonomy" id="1711999"/>
    <lineage>
        <taxon>unclassified sequences</taxon>
        <taxon>metagenomes</taxon>
        <taxon>organismal metagenomes</taxon>
    </lineage>
</organism>
<evidence type="ECO:0000256" key="8">
    <source>
        <dbReference type="ARBA" id="ARBA00023125"/>
    </source>
</evidence>
<dbReference type="GO" id="GO:0003678">
    <property type="term" value="F:DNA helicase activity"/>
    <property type="evidence" value="ECO:0007669"/>
    <property type="project" value="TreeGrafter"/>
</dbReference>
<dbReference type="InterPro" id="IPR047112">
    <property type="entry name" value="RecG/Mfd"/>
</dbReference>
<evidence type="ECO:0000256" key="2">
    <source>
        <dbReference type="ARBA" id="ARBA00022490"/>
    </source>
</evidence>
<dbReference type="SMART" id="SM00490">
    <property type="entry name" value="HELICc"/>
    <property type="match status" value="1"/>
</dbReference>
<dbReference type="Pfam" id="PF00270">
    <property type="entry name" value="DEAD"/>
    <property type="match status" value="1"/>
</dbReference>
<dbReference type="Gene3D" id="3.40.50.11180">
    <property type="match status" value="1"/>
</dbReference>
<dbReference type="SMART" id="SM00487">
    <property type="entry name" value="DEXDc"/>
    <property type="match status" value="1"/>
</dbReference>
<dbReference type="Gene3D" id="3.40.50.11140">
    <property type="match status" value="1"/>
</dbReference>
<dbReference type="FunFam" id="3.40.50.300:FF:000300">
    <property type="entry name" value="Transcription-repair-coupling factor"/>
    <property type="match status" value="1"/>
</dbReference>
<dbReference type="GO" id="GO:0005737">
    <property type="term" value="C:cytoplasm"/>
    <property type="evidence" value="ECO:0007669"/>
    <property type="project" value="UniProtKB-SubCell"/>
</dbReference>
<reference evidence="12" key="1">
    <citation type="journal article" date="2017" name="Appl. Environ. Microbiol.">
        <title>Molecular characterization of an Endozoicomonas-like organism causing infection in king scallop Pecten maximus L.</title>
        <authorList>
            <person name="Cano I."/>
            <person name="van Aerle R."/>
            <person name="Ross S."/>
            <person name="Verner-Jeffreys D.W."/>
            <person name="Paley R.K."/>
            <person name="Rimmer G."/>
            <person name="Ryder D."/>
            <person name="Hooper P."/>
            <person name="Stone D."/>
            <person name="Feist S.W."/>
        </authorList>
    </citation>
    <scope>NUCLEOTIDE SEQUENCE</scope>
</reference>
<protein>
    <submittedName>
        <fullName evidence="12">Transcription-repair-coupling factor</fullName>
        <ecNumber evidence="12">3.6.4.-</ecNumber>
    </submittedName>
</protein>
<dbReference type="InterPro" id="IPR037235">
    <property type="entry name" value="TRCF-like_C_D7"/>
</dbReference>
<gene>
    <name evidence="12" type="primary">mfd</name>
    <name evidence="12" type="ORF">CI610_01707</name>
</gene>
<dbReference type="GO" id="GO:0016787">
    <property type="term" value="F:hydrolase activity"/>
    <property type="evidence" value="ECO:0007669"/>
    <property type="project" value="UniProtKB-KW"/>
</dbReference>
<evidence type="ECO:0000256" key="4">
    <source>
        <dbReference type="ARBA" id="ARBA00022763"/>
    </source>
</evidence>
<dbReference type="Pfam" id="PF00271">
    <property type="entry name" value="Helicase_C"/>
    <property type="match status" value="1"/>
</dbReference>
<keyword evidence="8" id="KW-0238">DNA-binding</keyword>
<comment type="subcellular location">
    <subcellularLocation>
        <location evidence="1">Cytoplasm</location>
    </subcellularLocation>
</comment>
<name>A0A2H9T7W4_9ZZZZ</name>
<feature type="domain" description="Helicase C-terminal" evidence="11">
    <location>
        <begin position="776"/>
        <end position="934"/>
    </location>
</feature>
<evidence type="ECO:0000256" key="9">
    <source>
        <dbReference type="ARBA" id="ARBA00023204"/>
    </source>
</evidence>
<dbReference type="InterPro" id="IPR001650">
    <property type="entry name" value="Helicase_C-like"/>
</dbReference>
<dbReference type="PANTHER" id="PTHR47964">
    <property type="entry name" value="ATP-DEPENDENT DNA HELICASE HOMOLOG RECG, CHLOROPLASTIC"/>
    <property type="match status" value="1"/>
</dbReference>
<evidence type="ECO:0000256" key="1">
    <source>
        <dbReference type="ARBA" id="ARBA00004496"/>
    </source>
</evidence>
<dbReference type="PROSITE" id="PS51192">
    <property type="entry name" value="HELICASE_ATP_BIND_1"/>
    <property type="match status" value="1"/>
</dbReference>
<evidence type="ECO:0000256" key="6">
    <source>
        <dbReference type="ARBA" id="ARBA00022806"/>
    </source>
</evidence>
<keyword evidence="2" id="KW-0963">Cytoplasm</keyword>
<sequence>MAYSIAIAVQKSPGLYIIITQDNESALKLQESLPFFLSSDHGDSEDCPIFLFPDWETLPYDAFSPHQDIISERLSLLYRLPRLEKGIVLIPSATLLYKTCPQGFLESHSLMLSIGEPFHREDQRHSLEQAGYRCVDTVYEHGEFAIRGSLVDIFPMGSKQPVRIDLFDDEIDSLRYFDPETQRSETTVQQTIKLLPAHEFSMTQASREMFRVRFRTRFDVNHRDCPVYQDIRHEIASPGIEYYLPLFFEEMGTLFDYVPDQAILLVEDGTMAFMESFLEEVKVRYERHRSDPERPALPPTDLFLETNTVFGRLKDYARVLLCHDHLEEKAGCFNLSQRVLPDVTFDAHSGHPAEDLNQFLSDNPKNLFLAESAGRQEILQELLTDQGISLTQCSDWNSFKNQKKHILPAITTGTINDGLWLGDTAIIPESQILGKKITRQHKNTVAEHQAEQVIRNLTELREGAPVVHLHHGVGRYRGLKSLVMDGQPAEFLMLEYANDAKLYVPVGSLQLIARYTGADEETAPLHRLGSEQWSKARRKAAEKARDVAAELLDIYACRQTKQGFACSKPEKEYLRFASAFPFDTTPDQQQAIDSVIHDMCHEQPMDRLVCGDVGFGKTEVAMRAAFLAVQNNKQVVILVPTTLLAQQHYDSFRDRFASWPIEIDVMSRFRSAKSLSAIRKKVEKGTVDILIGTHKILQDFLKFHDLGLLIIDEEHRFGVRHKEKLKSLRSEVDILTLTATPIPRTLNMSMSGIRDLSIIATPPARRLSIRTFIQQQDDHLIKEAISRELLRGGQVYFLHNEVKTIEKAAEDLQNLVPEARISIGHGQMRERDLEQVMSDFYHKRSNVLVCSTIIETGIDVPGANTIIINRADRFGLAQLHQLRGRVGRSHHQAYAYLLTPSPRNMSKDAIKRLEAISEANDLGAGFMLASHDLEIRGAGELLGEGQSGQIQGVGFTLYTEMLEQAIETIKSGQLPDLEAPLHKGTEINLGLPALLPDEYIHDIHTRLVLYKRIAAAINSRDLKDIQVELIDRFGLIPSAGKNLFQQTELKLRAEKLGIIKINADAVKGRIEFMDKPAIEPIKLIQLIQMQPNIYHLEGSNILKYSNSMQAADKRFQSVEVLLDKLSG</sequence>
<dbReference type="CDD" id="cd17991">
    <property type="entry name" value="DEXHc_TRCF"/>
    <property type="match status" value="1"/>
</dbReference>
<keyword evidence="7" id="KW-0067">ATP-binding</keyword>
<dbReference type="SUPFAM" id="SSF52540">
    <property type="entry name" value="P-loop containing nucleoside triphosphate hydrolases"/>
    <property type="match status" value="4"/>
</dbReference>
<dbReference type="PROSITE" id="PS51194">
    <property type="entry name" value="HELICASE_CTER"/>
    <property type="match status" value="1"/>
</dbReference>
<keyword evidence="3" id="KW-0547">Nucleotide-binding</keyword>
<dbReference type="InterPro" id="IPR004576">
    <property type="entry name" value="Mfd"/>
</dbReference>
<dbReference type="Gene3D" id="3.40.50.300">
    <property type="entry name" value="P-loop containing nucleotide triphosphate hydrolases"/>
    <property type="match status" value="2"/>
</dbReference>
<dbReference type="SUPFAM" id="SSF141259">
    <property type="entry name" value="CarD-like"/>
    <property type="match status" value="1"/>
</dbReference>
<evidence type="ECO:0000256" key="3">
    <source>
        <dbReference type="ARBA" id="ARBA00022741"/>
    </source>
</evidence>
<keyword evidence="4" id="KW-0227">DNA damage</keyword>
<evidence type="ECO:0000259" key="10">
    <source>
        <dbReference type="PROSITE" id="PS51192"/>
    </source>
</evidence>
<dbReference type="GO" id="GO:0006281">
    <property type="term" value="P:DNA repair"/>
    <property type="evidence" value="ECO:0007669"/>
    <property type="project" value="UniProtKB-KW"/>
</dbReference>
<dbReference type="Gene3D" id="2.40.10.170">
    <property type="match status" value="1"/>
</dbReference>
<dbReference type="InterPro" id="IPR027417">
    <property type="entry name" value="P-loop_NTPase"/>
</dbReference>
<dbReference type="InterPro" id="IPR041471">
    <property type="entry name" value="UvrB_inter"/>
</dbReference>
<dbReference type="EMBL" id="NSIT01000077">
    <property type="protein sequence ID" value="PJE79322.1"/>
    <property type="molecule type" value="Genomic_DNA"/>
</dbReference>
<dbReference type="Pfam" id="PF02559">
    <property type="entry name" value="CarD_TRCF_RID"/>
    <property type="match status" value="1"/>
</dbReference>
<dbReference type="Gene3D" id="3.90.1150.50">
    <property type="entry name" value="Transcription-repair-coupling factor, D7 domain"/>
    <property type="match status" value="1"/>
</dbReference>
<feature type="domain" description="Helicase ATP-binding" evidence="10">
    <location>
        <begin position="598"/>
        <end position="759"/>
    </location>
</feature>
<dbReference type="Pfam" id="PF03461">
    <property type="entry name" value="TRCF"/>
    <property type="match status" value="1"/>
</dbReference>
<dbReference type="Gene3D" id="3.30.2060.10">
    <property type="entry name" value="Penicillin-binding protein 1b domain"/>
    <property type="match status" value="1"/>
</dbReference>
<dbReference type="SUPFAM" id="SSF143517">
    <property type="entry name" value="TRCF domain-like"/>
    <property type="match status" value="1"/>
</dbReference>
<dbReference type="GO" id="GO:0003684">
    <property type="term" value="F:damaged DNA binding"/>
    <property type="evidence" value="ECO:0007669"/>
    <property type="project" value="InterPro"/>
</dbReference>
<dbReference type="InterPro" id="IPR048635">
    <property type="entry name" value="MFD_D3"/>
</dbReference>
<dbReference type="InterPro" id="IPR005118">
    <property type="entry name" value="TRCF_C"/>
</dbReference>
<accession>A0A2H9T7W4</accession>
<keyword evidence="6" id="KW-0347">Helicase</keyword>
<dbReference type="FunFam" id="3.40.50.300:FF:000546">
    <property type="entry name" value="Transcription-repair-coupling factor"/>
    <property type="match status" value="1"/>
</dbReference>
<evidence type="ECO:0000256" key="7">
    <source>
        <dbReference type="ARBA" id="ARBA00022840"/>
    </source>
</evidence>
<dbReference type="GO" id="GO:0005524">
    <property type="term" value="F:ATP binding"/>
    <property type="evidence" value="ECO:0007669"/>
    <property type="project" value="UniProtKB-KW"/>
</dbReference>
<evidence type="ECO:0000259" key="11">
    <source>
        <dbReference type="PROSITE" id="PS51194"/>
    </source>
</evidence>
<evidence type="ECO:0000313" key="12">
    <source>
        <dbReference type="EMBL" id="PJE79322.1"/>
    </source>
</evidence>
<evidence type="ECO:0000256" key="5">
    <source>
        <dbReference type="ARBA" id="ARBA00022801"/>
    </source>
</evidence>
<dbReference type="SMART" id="SM01058">
    <property type="entry name" value="CarD_TRCF"/>
    <property type="match status" value="1"/>
</dbReference>
<dbReference type="SMART" id="SM00982">
    <property type="entry name" value="TRCF"/>
    <property type="match status" value="1"/>
</dbReference>